<dbReference type="InterPro" id="IPR027417">
    <property type="entry name" value="P-loop_NTPase"/>
</dbReference>
<dbReference type="GO" id="GO:0006261">
    <property type="term" value="P:DNA-templated DNA replication"/>
    <property type="evidence" value="ECO:0007669"/>
    <property type="project" value="TreeGrafter"/>
</dbReference>
<dbReference type="Gene3D" id="3.40.50.300">
    <property type="entry name" value="P-loop containing nucleotide triphosphate hydrolases"/>
    <property type="match status" value="1"/>
</dbReference>
<accession>A0A8S5UEF8</accession>
<dbReference type="EMBL" id="BK016076">
    <property type="protein sequence ID" value="DAF92887.1"/>
    <property type="molecule type" value="Genomic_DNA"/>
</dbReference>
<reference evidence="1" key="1">
    <citation type="journal article" date="2021" name="Proc. Natl. Acad. Sci. U.S.A.">
        <title>A Catalog of Tens of Thousands of Viruses from Human Metagenomes Reveals Hidden Associations with Chronic Diseases.</title>
        <authorList>
            <person name="Tisza M.J."/>
            <person name="Buck C.B."/>
        </authorList>
    </citation>
    <scope>NUCLEOTIDE SEQUENCE</scope>
    <source>
        <strain evidence="1">CtX5W26</strain>
    </source>
</reference>
<evidence type="ECO:0000313" key="1">
    <source>
        <dbReference type="EMBL" id="DAF92887.1"/>
    </source>
</evidence>
<dbReference type="InterPro" id="IPR050238">
    <property type="entry name" value="DNA_Rep/Repair_Clamp_Loader"/>
</dbReference>
<name>A0A8S5UEF8_9CAUD</name>
<dbReference type="PANTHER" id="PTHR11669">
    <property type="entry name" value="REPLICATION FACTOR C / DNA POLYMERASE III GAMMA-TAU SUBUNIT"/>
    <property type="match status" value="1"/>
</dbReference>
<protein>
    <submittedName>
        <fullName evidence="1">DNA polymerase III, delta' subunit</fullName>
    </submittedName>
</protein>
<proteinExistence type="predicted"/>
<organism evidence="1">
    <name type="scientific">Siphoviridae sp. ctX5W26</name>
    <dbReference type="NCBI Taxonomy" id="2825540"/>
    <lineage>
        <taxon>Viruses</taxon>
        <taxon>Duplodnaviria</taxon>
        <taxon>Heunggongvirae</taxon>
        <taxon>Uroviricota</taxon>
        <taxon>Caudoviricetes</taxon>
    </lineage>
</organism>
<dbReference type="Pfam" id="PF13177">
    <property type="entry name" value="DNA_pol3_delta2"/>
    <property type="match status" value="1"/>
</dbReference>
<sequence length="267" mass="30401">MRFEFQQNALNQLATLAEYDCHSLLLYSNSGCGKTYLAKQYAKLLQIDDFIKVDPKVSEIKSTIANCLSLKNNILLCIENIDEGVNSASQSLLKILEEPPSHIYIIITCRNFTKVPDTIISRSKCVELGCPTENDIFSYAESRDKQKCDLYKKYNILSCIRSFSDIDCLNKLDKKDIEYISQCPSIISMNIPISMISWNLQNTSDKHVLPIHIVISYIHSQCNDKDLKKICLTCLNGLSESKLGKSAILSKFLFDYKLIVQTKRCKK</sequence>
<dbReference type="PANTHER" id="PTHR11669:SF8">
    <property type="entry name" value="DNA POLYMERASE III SUBUNIT DELTA"/>
    <property type="match status" value="1"/>
</dbReference>
<dbReference type="SUPFAM" id="SSF52540">
    <property type="entry name" value="P-loop containing nucleoside triphosphate hydrolases"/>
    <property type="match status" value="1"/>
</dbReference>